<gene>
    <name evidence="2" type="ORF">JCM19274_210</name>
</gene>
<evidence type="ECO:0000313" key="2">
    <source>
        <dbReference type="EMBL" id="GAL82532.1"/>
    </source>
</evidence>
<dbReference type="EMBL" id="BBNU01000032">
    <property type="protein sequence ID" value="GAL82532.1"/>
    <property type="molecule type" value="Genomic_DNA"/>
</dbReference>
<feature type="signal peptide" evidence="1">
    <location>
        <begin position="1"/>
        <end position="20"/>
    </location>
</feature>
<evidence type="ECO:0000256" key="1">
    <source>
        <dbReference type="SAM" id="SignalP"/>
    </source>
</evidence>
<dbReference type="Proteomes" id="UP000029643">
    <property type="component" value="Unassembled WGS sequence"/>
</dbReference>
<name>A0A090X773_9FLAO</name>
<sequence length="215" mass="24815">MKVKIISILLFSTLLNPVFAQKIDFENAPLNPPMAFQFKREHFNLKGPVSRWDNLYFNEDGYLIKNSIGNCTYKYVNGKLVSDNKGNKYTVNSKDYIIGVIDSYGSTTDYKYNAEGLLIYEGNKYENKTYTYDSKNRLIRKNEGGSEKVEFDGSDYGGVRYNYFGTPDDLEVFYKWNADGKPNKYKYANGHLIYSSFSESKISTINLMIMAMFLK</sequence>
<comment type="caution">
    <text evidence="2">The sequence shown here is derived from an EMBL/GenBank/DDBJ whole genome shotgun (WGS) entry which is preliminary data.</text>
</comment>
<protein>
    <submittedName>
        <fullName evidence="2">Uncharacterized protein</fullName>
    </submittedName>
</protein>
<proteinExistence type="predicted"/>
<reference evidence="2 3" key="1">
    <citation type="journal article" date="2014" name="Genome Announc.">
        <title>Draft Genome Sequences of Marine Flavobacterium Algibacter lectus Strains SS8 and NR4.</title>
        <authorList>
            <person name="Takatani N."/>
            <person name="Nakanishi M."/>
            <person name="Meirelles P."/>
            <person name="Mino S."/>
            <person name="Suda W."/>
            <person name="Oshima K."/>
            <person name="Hattori M."/>
            <person name="Ohkuma M."/>
            <person name="Hosokawa M."/>
            <person name="Miyashita K."/>
            <person name="Thompson F.L."/>
            <person name="Niwa A."/>
            <person name="Sawabe T."/>
            <person name="Sawabe T."/>
        </authorList>
    </citation>
    <scope>NUCLEOTIDE SEQUENCE [LARGE SCALE GENOMIC DNA]</scope>
    <source>
        <strain evidence="3">JCM19274</strain>
    </source>
</reference>
<accession>A0A090X773</accession>
<feature type="chain" id="PRO_5001868900" evidence="1">
    <location>
        <begin position="21"/>
        <end position="215"/>
    </location>
</feature>
<organism evidence="2 3">
    <name type="scientific">Algibacter lectus</name>
    <dbReference type="NCBI Taxonomy" id="221126"/>
    <lineage>
        <taxon>Bacteria</taxon>
        <taxon>Pseudomonadati</taxon>
        <taxon>Bacteroidota</taxon>
        <taxon>Flavobacteriia</taxon>
        <taxon>Flavobacteriales</taxon>
        <taxon>Flavobacteriaceae</taxon>
        <taxon>Algibacter</taxon>
    </lineage>
</organism>
<dbReference type="AlphaFoldDB" id="A0A090X773"/>
<keyword evidence="1" id="KW-0732">Signal</keyword>
<evidence type="ECO:0000313" key="3">
    <source>
        <dbReference type="Proteomes" id="UP000029643"/>
    </source>
</evidence>
<dbReference type="RefSeq" id="WP_042501485.1">
    <property type="nucleotide sequence ID" value="NZ_BBNU01000032.1"/>
</dbReference>